<evidence type="ECO:0000256" key="1">
    <source>
        <dbReference type="ARBA" id="ARBA00010552"/>
    </source>
</evidence>
<reference evidence="2 3" key="1">
    <citation type="submission" date="2019-06" db="EMBL/GenBank/DDBJ databases">
        <title>Sequencing the genomes of 1000 actinobacteria strains.</title>
        <authorList>
            <person name="Klenk H.-P."/>
        </authorList>
    </citation>
    <scope>NUCLEOTIDE SEQUENCE [LARGE SCALE GENOMIC DNA]</scope>
    <source>
        <strain evidence="2 3">DSM 45671</strain>
    </source>
</reference>
<comment type="caution">
    <text evidence="2">The sequence shown here is derived from an EMBL/GenBank/DDBJ whole genome shotgun (WGS) entry which is preliminary data.</text>
</comment>
<evidence type="ECO:0000313" key="2">
    <source>
        <dbReference type="EMBL" id="TWF80629.1"/>
    </source>
</evidence>
<keyword evidence="3" id="KW-1185">Reference proteome</keyword>
<dbReference type="AlphaFoldDB" id="A0A561T0J0"/>
<dbReference type="PANTHER" id="PTHR11803:SF58">
    <property type="entry name" value="PROTEIN HMF1-RELATED"/>
    <property type="match status" value="1"/>
</dbReference>
<dbReference type="PANTHER" id="PTHR11803">
    <property type="entry name" value="2-IMINOBUTANOATE/2-IMINOPROPANOATE DEAMINASE RIDA"/>
    <property type="match status" value="1"/>
</dbReference>
<dbReference type="CDD" id="cd00448">
    <property type="entry name" value="YjgF_YER057c_UK114_family"/>
    <property type="match status" value="1"/>
</dbReference>
<proteinExistence type="inferred from homology"/>
<dbReference type="GO" id="GO:0005829">
    <property type="term" value="C:cytosol"/>
    <property type="evidence" value="ECO:0007669"/>
    <property type="project" value="TreeGrafter"/>
</dbReference>
<protein>
    <submittedName>
        <fullName evidence="2">Enamine deaminase RidA (YjgF/YER057c/UK114 family)</fullName>
    </submittedName>
</protein>
<sequence length="132" mass="14212">MTFERINPPPLAAPRGFNHAVVTDRRRTVYLAGQTALDRSGTIVGDDIATQFEQALLNLLQALTAAGGSGDDLASVTIYIVDMDAYQARSREIGTIWRRLVGTEYPAVAGIGVARLWDADALIEIQGIAVLD</sequence>
<dbReference type="Pfam" id="PF01042">
    <property type="entry name" value="Ribonuc_L-PSP"/>
    <property type="match status" value="1"/>
</dbReference>
<name>A0A561T0J0_9PSEU</name>
<dbReference type="GO" id="GO:0019239">
    <property type="term" value="F:deaminase activity"/>
    <property type="evidence" value="ECO:0007669"/>
    <property type="project" value="TreeGrafter"/>
</dbReference>
<dbReference type="SUPFAM" id="SSF55298">
    <property type="entry name" value="YjgF-like"/>
    <property type="match status" value="1"/>
</dbReference>
<comment type="similarity">
    <text evidence="1">Belongs to the RutC family.</text>
</comment>
<dbReference type="EMBL" id="VIWU01000001">
    <property type="protein sequence ID" value="TWF80629.1"/>
    <property type="molecule type" value="Genomic_DNA"/>
</dbReference>
<gene>
    <name evidence="2" type="ORF">FHX44_116572</name>
</gene>
<dbReference type="Proteomes" id="UP000321261">
    <property type="component" value="Unassembled WGS sequence"/>
</dbReference>
<dbReference type="Gene3D" id="3.30.1330.40">
    <property type="entry name" value="RutC-like"/>
    <property type="match status" value="1"/>
</dbReference>
<evidence type="ECO:0000313" key="3">
    <source>
        <dbReference type="Proteomes" id="UP000321261"/>
    </source>
</evidence>
<accession>A0A561T0J0</accession>
<dbReference type="InterPro" id="IPR035959">
    <property type="entry name" value="RutC-like_sf"/>
</dbReference>
<dbReference type="RefSeq" id="WP_147259276.1">
    <property type="nucleotide sequence ID" value="NZ_VIWU01000001.1"/>
</dbReference>
<organism evidence="2 3">
    <name type="scientific">Pseudonocardia hierapolitana</name>
    <dbReference type="NCBI Taxonomy" id="1128676"/>
    <lineage>
        <taxon>Bacteria</taxon>
        <taxon>Bacillati</taxon>
        <taxon>Actinomycetota</taxon>
        <taxon>Actinomycetes</taxon>
        <taxon>Pseudonocardiales</taxon>
        <taxon>Pseudonocardiaceae</taxon>
        <taxon>Pseudonocardia</taxon>
    </lineage>
</organism>
<dbReference type="OrthoDB" id="9815126at2"/>
<dbReference type="InterPro" id="IPR006175">
    <property type="entry name" value="YjgF/YER057c/UK114"/>
</dbReference>